<accession>A0ABV9HER3</accession>
<comment type="caution">
    <text evidence="1">The sequence shown here is derived from an EMBL/GenBank/DDBJ whole genome shotgun (WGS) entry which is preliminary data.</text>
</comment>
<evidence type="ECO:0000313" key="1">
    <source>
        <dbReference type="EMBL" id="MFC4628287.1"/>
    </source>
</evidence>
<protein>
    <recommendedName>
        <fullName evidence="3">ANTAR domain-containing protein</fullName>
    </recommendedName>
</protein>
<gene>
    <name evidence="1" type="ORF">ACFO6V_08575</name>
</gene>
<evidence type="ECO:0008006" key="3">
    <source>
        <dbReference type="Google" id="ProtNLM"/>
    </source>
</evidence>
<sequence>MDRSSARGVDPADLAALIGVLAVLQGRISTGEVSADAVIALGQRLVIDAGYQDEDIERNVRQALDDLGQRLRYAAGEYDVLPESEPVPPSWRD</sequence>
<keyword evidence="2" id="KW-1185">Reference proteome</keyword>
<name>A0ABV9HER3_9MICO</name>
<dbReference type="EMBL" id="JBHSFI010000003">
    <property type="protein sequence ID" value="MFC4628287.1"/>
    <property type="molecule type" value="Genomic_DNA"/>
</dbReference>
<evidence type="ECO:0000313" key="2">
    <source>
        <dbReference type="Proteomes" id="UP001596011"/>
    </source>
</evidence>
<proteinExistence type="predicted"/>
<dbReference type="Proteomes" id="UP001596011">
    <property type="component" value="Unassembled WGS sequence"/>
</dbReference>
<organism evidence="1 2">
    <name type="scientific">Promicromonospora alba</name>
    <dbReference type="NCBI Taxonomy" id="1616110"/>
    <lineage>
        <taxon>Bacteria</taxon>
        <taxon>Bacillati</taxon>
        <taxon>Actinomycetota</taxon>
        <taxon>Actinomycetes</taxon>
        <taxon>Micrococcales</taxon>
        <taxon>Promicromonosporaceae</taxon>
        <taxon>Promicromonospora</taxon>
    </lineage>
</organism>
<dbReference type="RefSeq" id="WP_377134232.1">
    <property type="nucleotide sequence ID" value="NZ_JBHSFI010000003.1"/>
</dbReference>
<reference evidence="2" key="1">
    <citation type="journal article" date="2019" name="Int. J. Syst. Evol. Microbiol.">
        <title>The Global Catalogue of Microorganisms (GCM) 10K type strain sequencing project: providing services to taxonomists for standard genome sequencing and annotation.</title>
        <authorList>
            <consortium name="The Broad Institute Genomics Platform"/>
            <consortium name="The Broad Institute Genome Sequencing Center for Infectious Disease"/>
            <person name="Wu L."/>
            <person name="Ma J."/>
        </authorList>
    </citation>
    <scope>NUCLEOTIDE SEQUENCE [LARGE SCALE GENOMIC DNA]</scope>
    <source>
        <strain evidence="2">CCUG 42722</strain>
    </source>
</reference>